<protein>
    <recommendedName>
        <fullName evidence="4">Cellulose-binding protein</fullName>
    </recommendedName>
</protein>
<proteinExistence type="predicted"/>
<evidence type="ECO:0008006" key="4">
    <source>
        <dbReference type="Google" id="ProtNLM"/>
    </source>
</evidence>
<dbReference type="EMBL" id="QGTA01000039">
    <property type="protein sequence ID" value="RQW99624.1"/>
    <property type="molecule type" value="Genomic_DNA"/>
</dbReference>
<evidence type="ECO:0000313" key="2">
    <source>
        <dbReference type="EMBL" id="RQW99624.1"/>
    </source>
</evidence>
<keyword evidence="1" id="KW-0175">Coiled coil</keyword>
<feature type="non-terminal residue" evidence="2">
    <location>
        <position position="1"/>
    </location>
</feature>
<evidence type="ECO:0000313" key="3">
    <source>
        <dbReference type="Proteomes" id="UP000274694"/>
    </source>
</evidence>
<accession>A0ABX9YDN4</accession>
<dbReference type="Proteomes" id="UP000274694">
    <property type="component" value="Unassembled WGS sequence"/>
</dbReference>
<sequence length="75" mass="7700">VEQAAARTAERDALAAELADVRRAASAAEARAADLAARTAVIEADRDAAQRRAGQLADQVSDLATALARLGTRTG</sequence>
<keyword evidence="3" id="KW-1185">Reference proteome</keyword>
<evidence type="ECO:0000256" key="1">
    <source>
        <dbReference type="SAM" id="Coils"/>
    </source>
</evidence>
<reference evidence="2 3" key="1">
    <citation type="submission" date="2018-05" db="EMBL/GenBank/DDBJ databases">
        <title>Micromonospora from Atacama Desert.</title>
        <authorList>
            <person name="Carro L."/>
            <person name="Goodfellow M."/>
            <person name="Klenk H.-P."/>
        </authorList>
    </citation>
    <scope>NUCLEOTIDE SEQUENCE [LARGE SCALE GENOMIC DNA]</scope>
    <source>
        <strain evidence="2 3">LB41</strain>
    </source>
</reference>
<organism evidence="2 3">
    <name type="scientific">Micromonospora chalcea</name>
    <dbReference type="NCBI Taxonomy" id="1874"/>
    <lineage>
        <taxon>Bacteria</taxon>
        <taxon>Bacillati</taxon>
        <taxon>Actinomycetota</taxon>
        <taxon>Actinomycetes</taxon>
        <taxon>Micromonosporales</taxon>
        <taxon>Micromonosporaceae</taxon>
        <taxon>Micromonospora</taxon>
    </lineage>
</organism>
<gene>
    <name evidence="2" type="ORF">DLJ60_00430</name>
</gene>
<name>A0ABX9YDN4_MICCH</name>
<comment type="caution">
    <text evidence="2">The sequence shown here is derived from an EMBL/GenBank/DDBJ whole genome shotgun (WGS) entry which is preliminary data.</text>
</comment>
<feature type="coiled-coil region" evidence="1">
    <location>
        <begin position="11"/>
        <end position="38"/>
    </location>
</feature>